<feature type="chain" id="PRO_5011457054" description="DUF2911 domain-containing protein" evidence="1">
    <location>
        <begin position="23"/>
        <end position="170"/>
    </location>
</feature>
<organism evidence="2 3">
    <name type="scientific">Dyadobacter koreensis</name>
    <dbReference type="NCBI Taxonomy" id="408657"/>
    <lineage>
        <taxon>Bacteria</taxon>
        <taxon>Pseudomonadati</taxon>
        <taxon>Bacteroidota</taxon>
        <taxon>Cytophagia</taxon>
        <taxon>Cytophagales</taxon>
        <taxon>Spirosomataceae</taxon>
        <taxon>Dyadobacter</taxon>
    </lineage>
</organism>
<protein>
    <recommendedName>
        <fullName evidence="4">DUF2911 domain-containing protein</fullName>
    </recommendedName>
</protein>
<reference evidence="2 3" key="1">
    <citation type="submission" date="2016-10" db="EMBL/GenBank/DDBJ databases">
        <authorList>
            <person name="de Groot N.N."/>
        </authorList>
    </citation>
    <scope>NUCLEOTIDE SEQUENCE [LARGE SCALE GENOMIC DNA]</scope>
    <source>
        <strain evidence="2 3">DSM 19938</strain>
    </source>
</reference>
<name>A0A1H6TYI9_9BACT</name>
<accession>A0A1H6TYI9</accession>
<dbReference type="Pfam" id="PF11138">
    <property type="entry name" value="DUF2911"/>
    <property type="match status" value="1"/>
</dbReference>
<sequence>MKATFFTLFLALVGFTFASAQKAPDSPRITAESKNVSVAYGQPSKRGRVLFGKEGSEGLEKYGKVWRIGANNATEITFKKDGTFAGKPVKAGTYTLFAIPTEKEWTLILNSELKQWGAYKYEEIKGKDVLKVTVPAKTYATSKEALTFTVADTKLDFQWDKAGFSVPMKF</sequence>
<dbReference type="EMBL" id="FNXY01000003">
    <property type="protein sequence ID" value="SEI81320.1"/>
    <property type="molecule type" value="Genomic_DNA"/>
</dbReference>
<keyword evidence="3" id="KW-1185">Reference proteome</keyword>
<feature type="signal peptide" evidence="1">
    <location>
        <begin position="1"/>
        <end position="22"/>
    </location>
</feature>
<dbReference type="Proteomes" id="UP000199532">
    <property type="component" value="Unassembled WGS sequence"/>
</dbReference>
<evidence type="ECO:0000313" key="3">
    <source>
        <dbReference type="Proteomes" id="UP000199532"/>
    </source>
</evidence>
<keyword evidence="1" id="KW-0732">Signal</keyword>
<dbReference type="OrthoDB" id="195456at2"/>
<evidence type="ECO:0000313" key="2">
    <source>
        <dbReference type="EMBL" id="SEI81320.1"/>
    </source>
</evidence>
<proteinExistence type="predicted"/>
<dbReference type="InterPro" id="IPR021314">
    <property type="entry name" value="DUF2911"/>
</dbReference>
<evidence type="ECO:0008006" key="4">
    <source>
        <dbReference type="Google" id="ProtNLM"/>
    </source>
</evidence>
<gene>
    <name evidence="2" type="ORF">SAMN04487995_2329</name>
</gene>
<dbReference type="AlphaFoldDB" id="A0A1H6TYI9"/>
<evidence type="ECO:0000256" key="1">
    <source>
        <dbReference type="SAM" id="SignalP"/>
    </source>
</evidence>
<dbReference type="STRING" id="408657.SAMN04487995_2329"/>
<dbReference type="RefSeq" id="WP_090335306.1">
    <property type="nucleotide sequence ID" value="NZ_FNXY01000003.1"/>
</dbReference>